<name>A0ABP9G536_9MICC</name>
<sequence length="342" mass="35267">MKGKVKGAAAALQWFAQAEQMLEVHAPQINRLNVFPVPDSDTGSNMLATIRACREAVEEAAGARQSDAEEDLGRLLSLAGSRAMGEACGNSGTLLAVLISGFAEPLHGSSRLTVEGLSRALDRASLRAWSALSAPVDGTMLSVLDAVRDAAHNETAAAQEPDSRAALEAAMPQLVVAAREALVRTEQQLPVLTRAQVVDSGGLGLLLVLAALAATVRGENPMQYVQDDLLTGLSGWAAAGEEPRAGASGAPSSVEPSTADGSLSGVEIMSTVRLDPLGAASLRHRLDELGEAVIITPIGAEAEVDGSLRWRIHVHAQDEQAVLEAISAAGAVESSAVTPLGS</sequence>
<dbReference type="PROSITE" id="PS51480">
    <property type="entry name" value="DHAL"/>
    <property type="match status" value="1"/>
</dbReference>
<dbReference type="Pfam" id="PF02734">
    <property type="entry name" value="Dak2"/>
    <property type="match status" value="1"/>
</dbReference>
<evidence type="ECO:0000256" key="1">
    <source>
        <dbReference type="SAM" id="MobiDB-lite"/>
    </source>
</evidence>
<comment type="caution">
    <text evidence="3">The sequence shown here is derived from an EMBL/GenBank/DDBJ whole genome shotgun (WGS) entry which is preliminary data.</text>
</comment>
<dbReference type="RefSeq" id="WP_345478562.1">
    <property type="nucleotide sequence ID" value="NZ_BAABLW010000007.1"/>
</dbReference>
<keyword evidence="4" id="KW-1185">Reference proteome</keyword>
<evidence type="ECO:0000313" key="3">
    <source>
        <dbReference type="EMBL" id="GAA4927790.1"/>
    </source>
</evidence>
<dbReference type="SUPFAM" id="SSF101473">
    <property type="entry name" value="DhaL-like"/>
    <property type="match status" value="1"/>
</dbReference>
<evidence type="ECO:0000313" key="4">
    <source>
        <dbReference type="Proteomes" id="UP001500368"/>
    </source>
</evidence>
<dbReference type="PANTHER" id="PTHR33434">
    <property type="entry name" value="DEGV DOMAIN-CONTAINING PROTEIN DR_1986-RELATED"/>
    <property type="match status" value="1"/>
</dbReference>
<dbReference type="PANTHER" id="PTHR33434:SF4">
    <property type="entry name" value="PHOSPHATASE PROTEIN"/>
    <property type="match status" value="1"/>
</dbReference>
<dbReference type="EMBL" id="BAABLW010000007">
    <property type="protein sequence ID" value="GAA4927790.1"/>
    <property type="molecule type" value="Genomic_DNA"/>
</dbReference>
<organism evidence="3 4">
    <name type="scientific">Nesterenkonia rhizosphaerae</name>
    <dbReference type="NCBI Taxonomy" id="1348272"/>
    <lineage>
        <taxon>Bacteria</taxon>
        <taxon>Bacillati</taxon>
        <taxon>Actinomycetota</taxon>
        <taxon>Actinomycetes</taxon>
        <taxon>Micrococcales</taxon>
        <taxon>Micrococcaceae</taxon>
        <taxon>Nesterenkonia</taxon>
    </lineage>
</organism>
<dbReference type="Proteomes" id="UP001500368">
    <property type="component" value="Unassembled WGS sequence"/>
</dbReference>
<dbReference type="InterPro" id="IPR004007">
    <property type="entry name" value="DhaL_dom"/>
</dbReference>
<dbReference type="InterPro" id="IPR050270">
    <property type="entry name" value="DegV_domain_contain"/>
</dbReference>
<feature type="compositionally biased region" description="Polar residues" evidence="1">
    <location>
        <begin position="250"/>
        <end position="261"/>
    </location>
</feature>
<dbReference type="InterPro" id="IPR036117">
    <property type="entry name" value="DhaL_dom_sf"/>
</dbReference>
<protein>
    <recommendedName>
        <fullName evidence="2">DhaL domain-containing protein</fullName>
    </recommendedName>
</protein>
<gene>
    <name evidence="3" type="ORF">GCM10025790_27590</name>
</gene>
<dbReference type="SMART" id="SM01120">
    <property type="entry name" value="Dak2"/>
    <property type="match status" value="1"/>
</dbReference>
<feature type="domain" description="DhaL" evidence="2">
    <location>
        <begin position="9"/>
        <end position="214"/>
    </location>
</feature>
<accession>A0ABP9G536</accession>
<evidence type="ECO:0000259" key="2">
    <source>
        <dbReference type="PROSITE" id="PS51480"/>
    </source>
</evidence>
<reference evidence="4" key="1">
    <citation type="journal article" date="2019" name="Int. J. Syst. Evol. Microbiol.">
        <title>The Global Catalogue of Microorganisms (GCM) 10K type strain sequencing project: providing services to taxonomists for standard genome sequencing and annotation.</title>
        <authorList>
            <consortium name="The Broad Institute Genomics Platform"/>
            <consortium name="The Broad Institute Genome Sequencing Center for Infectious Disease"/>
            <person name="Wu L."/>
            <person name="Ma J."/>
        </authorList>
    </citation>
    <scope>NUCLEOTIDE SEQUENCE [LARGE SCALE GENOMIC DNA]</scope>
    <source>
        <strain evidence="4">JCM 19129</strain>
    </source>
</reference>
<feature type="region of interest" description="Disordered" evidence="1">
    <location>
        <begin position="241"/>
        <end position="261"/>
    </location>
</feature>
<proteinExistence type="predicted"/>
<dbReference type="Gene3D" id="1.25.40.340">
    <property type="match status" value="1"/>
</dbReference>